<dbReference type="GO" id="GO:0003677">
    <property type="term" value="F:DNA binding"/>
    <property type="evidence" value="ECO:0007669"/>
    <property type="project" value="InterPro"/>
</dbReference>
<name>T5KIQ5_MICMQ</name>
<proteinExistence type="predicted"/>
<dbReference type="Proteomes" id="UP000016033">
    <property type="component" value="Unassembled WGS sequence"/>
</dbReference>
<dbReference type="Pfam" id="PF11774">
    <property type="entry name" value="Lsr2"/>
    <property type="match status" value="1"/>
</dbReference>
<feature type="domain" description="Lsr2 dimerization" evidence="1">
    <location>
        <begin position="1"/>
        <end position="57"/>
    </location>
</feature>
<evidence type="ECO:0000313" key="3">
    <source>
        <dbReference type="Proteomes" id="UP000016033"/>
    </source>
</evidence>
<gene>
    <name evidence="2" type="ORF">L687_16860</name>
</gene>
<dbReference type="Gene3D" id="4.10.320.10">
    <property type="entry name" value="E3-binding domain"/>
    <property type="match status" value="1"/>
</dbReference>
<protein>
    <recommendedName>
        <fullName evidence="1">Lsr2 dimerization domain-containing protein</fullName>
    </recommendedName>
</protein>
<dbReference type="RefSeq" id="WP_021199644.1">
    <property type="nucleotide sequence ID" value="NZ_ATAO01000181.1"/>
</dbReference>
<dbReference type="EMBL" id="ATAO01000181">
    <property type="protein sequence ID" value="EQM78197.1"/>
    <property type="molecule type" value="Genomic_DNA"/>
</dbReference>
<accession>T5KIQ5</accession>
<comment type="caution">
    <text evidence="2">The sequence shown here is derived from an EMBL/GenBank/DDBJ whole genome shotgun (WGS) entry which is preliminary data.</text>
</comment>
<dbReference type="InterPro" id="IPR024412">
    <property type="entry name" value="Lsr2_dim_dom"/>
</dbReference>
<reference evidence="2 3" key="1">
    <citation type="journal article" date="2013" name="Genome Announc.">
        <title>Whole-genome sequences of five oyster-associated bacteria show potential for crude oil hydrocarbon degradation.</title>
        <authorList>
            <person name="Chauhan A."/>
            <person name="Green S."/>
            <person name="Pathak A."/>
            <person name="Thomas J."/>
            <person name="Venkatramanan R."/>
        </authorList>
    </citation>
    <scope>NUCLEOTIDE SEQUENCE [LARGE SCALE GENOMIC DNA]</scope>
    <source>
        <strain evidence="2 3">MF109</strain>
    </source>
</reference>
<dbReference type="GO" id="GO:0016746">
    <property type="term" value="F:acyltransferase activity"/>
    <property type="evidence" value="ECO:0007669"/>
    <property type="project" value="InterPro"/>
</dbReference>
<dbReference type="InterPro" id="IPR042261">
    <property type="entry name" value="Lsr2-like_dimerization"/>
</dbReference>
<dbReference type="InterPro" id="IPR036625">
    <property type="entry name" value="E3-bd_dom_sf"/>
</dbReference>
<dbReference type="PATRIC" id="fig|1333857.3.peg.1679"/>
<dbReference type="AlphaFoldDB" id="T5KIQ5"/>
<sequence>MATKTIRVDDFDGKTEEGVKAVTFSVDGERYTIDLGPESLAALKDAVKPFVKKATKVAASGNYKKGTRPGILAWAKEKGLVEPTHRGRMPQTVIEAYDQEH</sequence>
<organism evidence="2 3">
    <name type="scientific">Microbacterium maritypicum MF109</name>
    <dbReference type="NCBI Taxonomy" id="1333857"/>
    <lineage>
        <taxon>Bacteria</taxon>
        <taxon>Bacillati</taxon>
        <taxon>Actinomycetota</taxon>
        <taxon>Actinomycetes</taxon>
        <taxon>Micrococcales</taxon>
        <taxon>Microbacteriaceae</taxon>
        <taxon>Microbacterium</taxon>
    </lineage>
</organism>
<evidence type="ECO:0000313" key="2">
    <source>
        <dbReference type="EMBL" id="EQM78197.1"/>
    </source>
</evidence>
<dbReference type="Gene3D" id="3.30.60.230">
    <property type="entry name" value="Lsr2, dimerization domain"/>
    <property type="match status" value="1"/>
</dbReference>
<evidence type="ECO:0000259" key="1">
    <source>
        <dbReference type="Pfam" id="PF11774"/>
    </source>
</evidence>